<protein>
    <submittedName>
        <fullName evidence="3">Uncharacterized protein</fullName>
    </submittedName>
</protein>
<keyword evidence="4" id="KW-1185">Reference proteome</keyword>
<evidence type="ECO:0000313" key="3">
    <source>
        <dbReference type="EMBL" id="MBU8821866.1"/>
    </source>
</evidence>
<comment type="caution">
    <text evidence="3">The sequence shown here is derived from an EMBL/GenBank/DDBJ whole genome shotgun (WGS) entry which is preliminary data.</text>
</comment>
<dbReference type="EMBL" id="JAHBOM010000002">
    <property type="protein sequence ID" value="MBU8821866.1"/>
    <property type="molecule type" value="Genomic_DNA"/>
</dbReference>
<feature type="chain" id="PRO_5047409010" evidence="2">
    <location>
        <begin position="27"/>
        <end position="96"/>
    </location>
</feature>
<name>A0ABS6HGQ2_MYCGD</name>
<evidence type="ECO:0000313" key="4">
    <source>
        <dbReference type="Proteomes" id="UP000696413"/>
    </source>
</evidence>
<dbReference type="RefSeq" id="WP_073680745.1">
    <property type="nucleotide sequence ID" value="NZ_JAHBOK010000002.1"/>
</dbReference>
<keyword evidence="2" id="KW-0732">Signal</keyword>
<organism evidence="3 4">
    <name type="scientific">Mycolicibacterium goodii</name>
    <name type="common">Mycobacterium goodii</name>
    <dbReference type="NCBI Taxonomy" id="134601"/>
    <lineage>
        <taxon>Bacteria</taxon>
        <taxon>Bacillati</taxon>
        <taxon>Actinomycetota</taxon>
        <taxon>Actinomycetes</taxon>
        <taxon>Mycobacteriales</taxon>
        <taxon>Mycobacteriaceae</taxon>
        <taxon>Mycolicibacterium</taxon>
    </lineage>
</organism>
<feature type="region of interest" description="Disordered" evidence="1">
    <location>
        <begin position="28"/>
        <end position="96"/>
    </location>
</feature>
<proteinExistence type="predicted"/>
<dbReference type="PROSITE" id="PS51257">
    <property type="entry name" value="PROKAR_LIPOPROTEIN"/>
    <property type="match status" value="1"/>
</dbReference>
<reference evidence="3 4" key="1">
    <citation type="submission" date="2021-05" db="EMBL/GenBank/DDBJ databases">
        <title>Draft Genome Sequences of Clinical Respiratory Isolates of Mycobacterium goodii Recovered in Ireland.</title>
        <authorList>
            <person name="Flanagan P.R."/>
            <person name="Mok S."/>
            <person name="Roycroft E."/>
            <person name="Rogers T.R."/>
            <person name="Fitzgibbon M."/>
        </authorList>
    </citation>
    <scope>NUCLEOTIDE SEQUENCE [LARGE SCALE GENOMIC DNA]</scope>
    <source>
        <strain evidence="3 4">14IE55</strain>
    </source>
</reference>
<accession>A0ABS6HGQ2</accession>
<evidence type="ECO:0000256" key="1">
    <source>
        <dbReference type="SAM" id="MobiDB-lite"/>
    </source>
</evidence>
<feature type="compositionally biased region" description="Low complexity" evidence="1">
    <location>
        <begin position="35"/>
        <end position="52"/>
    </location>
</feature>
<feature type="compositionally biased region" description="Polar residues" evidence="1">
    <location>
        <begin position="65"/>
        <end position="76"/>
    </location>
</feature>
<dbReference type="Proteomes" id="UP000696413">
    <property type="component" value="Unassembled WGS sequence"/>
</dbReference>
<evidence type="ECO:0000256" key="2">
    <source>
        <dbReference type="SAM" id="SignalP"/>
    </source>
</evidence>
<sequence>MKQLTRRLTVIAGGAAVIGMISFTAACGTEEEAPETTTPTTTTTTTTTSPAETPAPPPPVEPTEKSINPTGGNLFTPSVRAPGPQTAVPGNRENTG</sequence>
<gene>
    <name evidence="3" type="ORF">KL859_03145</name>
</gene>
<feature type="signal peptide" evidence="2">
    <location>
        <begin position="1"/>
        <end position="26"/>
    </location>
</feature>